<feature type="compositionally biased region" description="Polar residues" evidence="1">
    <location>
        <begin position="199"/>
        <end position="212"/>
    </location>
</feature>
<feature type="domain" description="Ubiquitin-like" evidence="2">
    <location>
        <begin position="465"/>
        <end position="548"/>
    </location>
</feature>
<feature type="compositionally biased region" description="Pro residues" evidence="1">
    <location>
        <begin position="556"/>
        <end position="576"/>
    </location>
</feature>
<sequence>MAGNRHVSHSVALFGNAALKVRILVGLMMTRYDLIKPQSQLDETHTSIFTSNALSDISSARLRRITPRPDSRIKLSRSEKATWPFLQSSFHDLRNDLRDSKTNLLLLVVVANLAIAQKQSSGRRVDEREQTEMKTTILRLQRAGTLKESSSNDRSKEAKESGGKRLFQKISFKNGGRKKDLEGDVHDNKDKSKEKHTDTTVGAGQVASNEAMQEQRKPNQPPAADTHSAPQNRLASRVPTPSQTKYSPVSSSLPTEAPLGKASARSSEVSIKVDAGQSSAPNSENAQEDIEDGNPSLLNKSTQHQQGPPEEAAPKKSEAINAEEPKPSSISTEANHIPGFLQAWTFSVLPGLSSGFGASLSIVELTLLEVEIRALLQKQEAQNSSPLRTLHNLNSYQRHLILAHIDSRGSKLLHVDEWHKESVPTVFGQLEIVTLVWITSSMERREGPVDIETLFMEKEAIPNEPKEPINFKDAVGRKFTFPYHLVKSWKGMEELIKQAFLHVDVIGPHVHEGHYDLVGPNGQVILPQVWQSLVQPGWNVTMHMWPMPEPSQHATPPGPPDPLRYPPPSSPPPPLASPEATLLPIDTLDDRDSEIRSTTKPDAMPFFRWAPASPGLEQPN</sequence>
<feature type="compositionally biased region" description="Basic and acidic residues" evidence="1">
    <location>
        <begin position="177"/>
        <end position="198"/>
    </location>
</feature>
<organism evidence="3 4">
    <name type="scientific">Cochliobolus sativus</name>
    <name type="common">Common root rot and spot blotch fungus</name>
    <name type="synonym">Bipolaris sorokiniana</name>
    <dbReference type="NCBI Taxonomy" id="45130"/>
    <lineage>
        <taxon>Eukaryota</taxon>
        <taxon>Fungi</taxon>
        <taxon>Dikarya</taxon>
        <taxon>Ascomycota</taxon>
        <taxon>Pezizomycotina</taxon>
        <taxon>Dothideomycetes</taxon>
        <taxon>Pleosporomycetidae</taxon>
        <taxon>Pleosporales</taxon>
        <taxon>Pleosporineae</taxon>
        <taxon>Pleosporaceae</taxon>
        <taxon>Bipolaris</taxon>
    </lineage>
</organism>
<gene>
    <name evidence="3" type="ORF">GGP41_000476</name>
</gene>
<dbReference type="EMBL" id="WNKQ01000004">
    <property type="protein sequence ID" value="KAF5851768.1"/>
    <property type="molecule type" value="Genomic_DNA"/>
</dbReference>
<feature type="compositionally biased region" description="Polar residues" evidence="1">
    <location>
        <begin position="228"/>
        <end position="254"/>
    </location>
</feature>
<dbReference type="InterPro" id="IPR054464">
    <property type="entry name" value="ULD_fung"/>
</dbReference>
<feature type="compositionally biased region" description="Polar residues" evidence="1">
    <location>
        <begin position="276"/>
        <end position="285"/>
    </location>
</feature>
<name>A0A8H5ZJM0_COCSA</name>
<feature type="compositionally biased region" description="Basic and acidic residues" evidence="1">
    <location>
        <begin position="312"/>
        <end position="326"/>
    </location>
</feature>
<comment type="caution">
    <text evidence="3">The sequence shown here is derived from an EMBL/GenBank/DDBJ whole genome shotgun (WGS) entry which is preliminary data.</text>
</comment>
<feature type="compositionally biased region" description="Basic and acidic residues" evidence="1">
    <location>
        <begin position="588"/>
        <end position="599"/>
    </location>
</feature>
<dbReference type="Pfam" id="PF22893">
    <property type="entry name" value="ULD_2"/>
    <property type="match status" value="1"/>
</dbReference>
<protein>
    <recommendedName>
        <fullName evidence="2">Ubiquitin-like domain-containing protein</fullName>
    </recommendedName>
</protein>
<feature type="compositionally biased region" description="Basic and acidic residues" evidence="1">
    <location>
        <begin position="123"/>
        <end position="132"/>
    </location>
</feature>
<evidence type="ECO:0000259" key="2">
    <source>
        <dbReference type="Pfam" id="PF22893"/>
    </source>
</evidence>
<dbReference type="Proteomes" id="UP000624244">
    <property type="component" value="Unassembled WGS sequence"/>
</dbReference>
<proteinExistence type="predicted"/>
<feature type="region of interest" description="Disordered" evidence="1">
    <location>
        <begin position="549"/>
        <end position="620"/>
    </location>
</feature>
<dbReference type="AlphaFoldDB" id="A0A8H5ZJM0"/>
<evidence type="ECO:0000313" key="4">
    <source>
        <dbReference type="Proteomes" id="UP000624244"/>
    </source>
</evidence>
<feature type="compositionally biased region" description="Basic and acidic residues" evidence="1">
    <location>
        <begin position="150"/>
        <end position="163"/>
    </location>
</feature>
<accession>A0A8H5ZJM0</accession>
<feature type="region of interest" description="Disordered" evidence="1">
    <location>
        <begin position="119"/>
        <end position="333"/>
    </location>
</feature>
<evidence type="ECO:0000313" key="3">
    <source>
        <dbReference type="EMBL" id="KAF5851768.1"/>
    </source>
</evidence>
<reference evidence="3" key="1">
    <citation type="submission" date="2019-11" db="EMBL/GenBank/DDBJ databases">
        <title>Bipolaris sorokiniana Genome sequencing.</title>
        <authorList>
            <person name="Wang H."/>
        </authorList>
    </citation>
    <scope>NUCLEOTIDE SEQUENCE</scope>
</reference>
<feature type="compositionally biased region" description="Polar residues" evidence="1">
    <location>
        <begin position="296"/>
        <end position="306"/>
    </location>
</feature>
<evidence type="ECO:0000256" key="1">
    <source>
        <dbReference type="SAM" id="MobiDB-lite"/>
    </source>
</evidence>